<gene>
    <name evidence="2" type="ORF">BST63_26780</name>
    <name evidence="1" type="ORF">BSZ18_19355</name>
</gene>
<evidence type="ECO:0000313" key="2">
    <source>
        <dbReference type="EMBL" id="OSJ24156.1"/>
    </source>
</evidence>
<protein>
    <submittedName>
        <fullName evidence="1">PEP phosphonomutase</fullName>
    </submittedName>
</protein>
<dbReference type="RefSeq" id="WP_085360645.1">
    <property type="nucleotide sequence ID" value="NZ_NAFC01000164.1"/>
</dbReference>
<accession>A0A1X3FIN3</accession>
<dbReference type="InterPro" id="IPR015813">
    <property type="entry name" value="Pyrv/PenolPyrv_kinase-like_dom"/>
</dbReference>
<dbReference type="Proteomes" id="UP000193884">
    <property type="component" value="Unassembled WGS sequence"/>
</dbReference>
<dbReference type="GO" id="GO:0003824">
    <property type="term" value="F:catalytic activity"/>
    <property type="evidence" value="ECO:0007669"/>
    <property type="project" value="InterPro"/>
</dbReference>
<comment type="caution">
    <text evidence="1">The sequence shown here is derived from an EMBL/GenBank/DDBJ whole genome shotgun (WGS) entry which is preliminary data.</text>
</comment>
<name>A0A1X3FIN3_9BRAD</name>
<dbReference type="Proteomes" id="UP000193553">
    <property type="component" value="Unassembled WGS sequence"/>
</dbReference>
<dbReference type="AlphaFoldDB" id="A0A1X3FIN3"/>
<dbReference type="PANTHER" id="PTHR42905:SF16">
    <property type="entry name" value="CARBOXYPHOSPHONOENOLPYRUVATE PHOSPHONOMUTASE-LIKE PROTEIN (AFU_ORTHOLOGUE AFUA_5G07230)"/>
    <property type="match status" value="1"/>
</dbReference>
<dbReference type="PANTHER" id="PTHR42905">
    <property type="entry name" value="PHOSPHOENOLPYRUVATE CARBOXYLASE"/>
    <property type="match status" value="1"/>
</dbReference>
<dbReference type="EMBL" id="NAFI01000175">
    <property type="protein sequence ID" value="OSJ08371.1"/>
    <property type="molecule type" value="Genomic_DNA"/>
</dbReference>
<proteinExistence type="predicted"/>
<organism evidence="1 3">
    <name type="scientific">Bradyrhizobium canariense</name>
    <dbReference type="NCBI Taxonomy" id="255045"/>
    <lineage>
        <taxon>Bacteria</taxon>
        <taxon>Pseudomonadati</taxon>
        <taxon>Pseudomonadota</taxon>
        <taxon>Alphaproteobacteria</taxon>
        <taxon>Hyphomicrobiales</taxon>
        <taxon>Nitrobacteraceae</taxon>
        <taxon>Bradyrhizobium</taxon>
    </lineage>
</organism>
<dbReference type="SUPFAM" id="SSF51621">
    <property type="entry name" value="Phosphoenolpyruvate/pyruvate domain"/>
    <property type="match status" value="1"/>
</dbReference>
<dbReference type="Pfam" id="PF13714">
    <property type="entry name" value="PEP_mutase"/>
    <property type="match status" value="1"/>
</dbReference>
<dbReference type="InterPro" id="IPR039556">
    <property type="entry name" value="ICL/PEPM"/>
</dbReference>
<keyword evidence="4" id="KW-1185">Reference proteome</keyword>
<evidence type="ECO:0000313" key="4">
    <source>
        <dbReference type="Proteomes" id="UP000193884"/>
    </source>
</evidence>
<dbReference type="CDD" id="cd00377">
    <property type="entry name" value="ICL_PEPM"/>
    <property type="match status" value="1"/>
</dbReference>
<dbReference type="OrthoDB" id="9785398at2"/>
<dbReference type="InterPro" id="IPR040442">
    <property type="entry name" value="Pyrv_kinase-like_dom_sf"/>
</dbReference>
<dbReference type="Gene3D" id="3.20.20.60">
    <property type="entry name" value="Phosphoenolpyruvate-binding domains"/>
    <property type="match status" value="1"/>
</dbReference>
<evidence type="ECO:0000313" key="3">
    <source>
        <dbReference type="Proteomes" id="UP000193553"/>
    </source>
</evidence>
<sequence>MDAKTQHQYAETFHALHRKGDPLVLFNAWDAATAKAIAKTAPAIATSSGAVASALGYADGENVPFDMVTGLVSRMTAAVSVPVSIDLEAGYGDTPEAAARSATEILKAGAVGINIEDGLSGGKRQLVNPELHAAKIKAVRDAAKDLGVQLFINARTDPFLLKFGSPDECMNEAARRAKVYAEAGADGIFVPGLTDLALIEKFVQLTPLPVNIMVTQGVPALPDLARVGVRRVSLGPWPMLAAMRVIGQAAAAVAATKQYGTFLQPDA</sequence>
<dbReference type="EMBL" id="NAFK01000172">
    <property type="protein sequence ID" value="OSJ24156.1"/>
    <property type="molecule type" value="Genomic_DNA"/>
</dbReference>
<reference evidence="3 4" key="1">
    <citation type="submission" date="2017-03" db="EMBL/GenBank/DDBJ databases">
        <title>Whole genome sequences of fourteen strains of Bradyrhizobium canariense and one strain of Bradyrhizobium japonicum isolated from Lupinus (Papilionoideae: Genisteae) species in Algeria.</title>
        <authorList>
            <person name="Crovadore J."/>
            <person name="Chekireb D."/>
            <person name="Brachmann A."/>
            <person name="Chablais R."/>
            <person name="Cochard B."/>
            <person name="Lefort F."/>
        </authorList>
    </citation>
    <scope>NUCLEOTIDE SEQUENCE [LARGE SCALE GENOMIC DNA]</scope>
    <source>
        <strain evidence="1 3">UBMA195</strain>
        <strain evidence="2 4">UBMAN05</strain>
    </source>
</reference>
<evidence type="ECO:0000313" key="1">
    <source>
        <dbReference type="EMBL" id="OSJ08371.1"/>
    </source>
</evidence>